<evidence type="ECO:0000256" key="1">
    <source>
        <dbReference type="SAM" id="Coils"/>
    </source>
</evidence>
<keyword evidence="2" id="KW-0812">Transmembrane</keyword>
<evidence type="ECO:0000313" key="3">
    <source>
        <dbReference type="EMBL" id="ESS68466.1"/>
    </source>
</evidence>
<keyword evidence="4" id="KW-1185">Reference proteome</keyword>
<keyword evidence="2" id="KW-0472">Membrane</keyword>
<reference evidence="3 4" key="1">
    <citation type="journal article" date="2013" name="Genome Announc.">
        <title>Draft Genome Sequence of the Methanotrophic Gammaproteobacterium Methyloglobulus morosus DSM 22980 Strain KoM1.</title>
        <authorList>
            <person name="Poehlein A."/>
            <person name="Deutzmann J.S."/>
            <person name="Daniel R."/>
            <person name="Simeonova D.D."/>
        </authorList>
    </citation>
    <scope>NUCLEOTIDE SEQUENCE [LARGE SCALE GENOMIC DNA]</scope>
    <source>
        <strain evidence="3 4">KoM1</strain>
    </source>
</reference>
<organism evidence="3 4">
    <name type="scientific">Methyloglobulus morosus KoM1</name>
    <dbReference type="NCBI Taxonomy" id="1116472"/>
    <lineage>
        <taxon>Bacteria</taxon>
        <taxon>Pseudomonadati</taxon>
        <taxon>Pseudomonadota</taxon>
        <taxon>Gammaproteobacteria</taxon>
        <taxon>Methylococcales</taxon>
        <taxon>Methylococcaceae</taxon>
        <taxon>Methyloglobulus</taxon>
    </lineage>
</organism>
<dbReference type="AlphaFoldDB" id="V5DM30"/>
<feature type="coiled-coil region" evidence="1">
    <location>
        <begin position="38"/>
        <end position="84"/>
    </location>
</feature>
<keyword evidence="2" id="KW-1133">Transmembrane helix</keyword>
<accession>V5DM30</accession>
<sequence length="173" mass="19605">MNTTFDAIYPILDAILATIGGTTILIGMVCTLSKMLIEKRLSQDLEKFKSDLEHANQVKITELKAKMENMFHEYKENIKNLSAERIKAVKVVHNAVIEAWAGYTKMISLMRSISEEIPISDQVLSDVNDCIKTLNQLLECTTFNEIYLPSSLSDKILEWRKNLSITCEVYGPS</sequence>
<comment type="caution">
    <text evidence="3">The sequence shown here is derived from an EMBL/GenBank/DDBJ whole genome shotgun (WGS) entry which is preliminary data.</text>
</comment>
<dbReference type="RefSeq" id="WP_023496203.1">
    <property type="nucleotide sequence ID" value="NZ_AYLO01000135.1"/>
</dbReference>
<evidence type="ECO:0000256" key="2">
    <source>
        <dbReference type="SAM" id="Phobius"/>
    </source>
</evidence>
<keyword evidence="1" id="KW-0175">Coiled coil</keyword>
<gene>
    <name evidence="3" type="ORF">MGMO_146c00050</name>
</gene>
<protein>
    <submittedName>
        <fullName evidence="3">Uncharacterized protein</fullName>
    </submittedName>
</protein>
<dbReference type="Proteomes" id="UP000017842">
    <property type="component" value="Unassembled WGS sequence"/>
</dbReference>
<proteinExistence type="predicted"/>
<evidence type="ECO:0000313" key="4">
    <source>
        <dbReference type="Proteomes" id="UP000017842"/>
    </source>
</evidence>
<feature type="transmembrane region" description="Helical" evidence="2">
    <location>
        <begin position="14"/>
        <end position="37"/>
    </location>
</feature>
<dbReference type="EMBL" id="AYLO01000135">
    <property type="protein sequence ID" value="ESS68466.1"/>
    <property type="molecule type" value="Genomic_DNA"/>
</dbReference>
<name>V5DM30_9GAMM</name>